<evidence type="ECO:0000313" key="1">
    <source>
        <dbReference type="EMBL" id="OZI50201.1"/>
    </source>
</evidence>
<gene>
    <name evidence="1" type="ORF">CAL25_12810</name>
</gene>
<dbReference type="AlphaFoldDB" id="A0A261TLQ6"/>
<dbReference type="Proteomes" id="UP000216913">
    <property type="component" value="Unassembled WGS sequence"/>
</dbReference>
<comment type="caution">
    <text evidence="1">The sequence shown here is derived from an EMBL/GenBank/DDBJ whole genome shotgun (WGS) entry which is preliminary data.</text>
</comment>
<evidence type="ECO:0000313" key="2">
    <source>
        <dbReference type="Proteomes" id="UP000216913"/>
    </source>
</evidence>
<sequence>MADLLRAEVQAQRAPVAAGPSVRERGVRVQAIYGIGRHLMADVAIDGDVQRFRSGQEQARRRDARAAGEAGESYRLQRIEPPCVVLRHGSDTLRTCLLGASDPGAVR</sequence>
<dbReference type="EMBL" id="NEVP01000007">
    <property type="protein sequence ID" value="OZI50201.1"/>
    <property type="molecule type" value="Genomic_DNA"/>
</dbReference>
<organism evidence="1 2">
    <name type="scientific">Bordetella genomosp. 5</name>
    <dbReference type="NCBI Taxonomy" id="1395608"/>
    <lineage>
        <taxon>Bacteria</taxon>
        <taxon>Pseudomonadati</taxon>
        <taxon>Pseudomonadota</taxon>
        <taxon>Betaproteobacteria</taxon>
        <taxon>Burkholderiales</taxon>
        <taxon>Alcaligenaceae</taxon>
        <taxon>Bordetella</taxon>
    </lineage>
</organism>
<protein>
    <submittedName>
        <fullName evidence="1">Uncharacterized protein</fullName>
    </submittedName>
</protein>
<accession>A0A261TLQ6</accession>
<proteinExistence type="predicted"/>
<reference evidence="1 2" key="1">
    <citation type="submission" date="2017-05" db="EMBL/GenBank/DDBJ databases">
        <title>Complete and WGS of Bordetella genogroups.</title>
        <authorList>
            <person name="Spilker T."/>
            <person name="LiPuma J."/>
        </authorList>
    </citation>
    <scope>NUCLEOTIDE SEQUENCE [LARGE SCALE GENOMIC DNA]</scope>
    <source>
        <strain evidence="1 2">AU10456</strain>
    </source>
</reference>
<name>A0A261TLQ6_9BORD</name>
<keyword evidence="2" id="KW-1185">Reference proteome</keyword>